<name>A0A183H143_9BILA</name>
<evidence type="ECO:0000313" key="5">
    <source>
        <dbReference type="WBParaSite" id="OFLC_0000120201-mRNA-1"/>
    </source>
</evidence>
<organism evidence="5">
    <name type="scientific">Onchocerca flexuosa</name>
    <dbReference type="NCBI Taxonomy" id="387005"/>
    <lineage>
        <taxon>Eukaryota</taxon>
        <taxon>Metazoa</taxon>
        <taxon>Ecdysozoa</taxon>
        <taxon>Nematoda</taxon>
        <taxon>Chromadorea</taxon>
        <taxon>Rhabditida</taxon>
        <taxon>Spirurina</taxon>
        <taxon>Spiruromorpha</taxon>
        <taxon>Filarioidea</taxon>
        <taxon>Onchocercidae</taxon>
        <taxon>Onchocerca</taxon>
    </lineage>
</organism>
<dbReference type="EMBL" id="UZAJ01000531">
    <property type="protein sequence ID" value="VDO28643.1"/>
    <property type="molecule type" value="Genomic_DNA"/>
</dbReference>
<keyword evidence="2" id="KW-0472">Membrane</keyword>
<reference evidence="5" key="1">
    <citation type="submission" date="2016-06" db="UniProtKB">
        <authorList>
            <consortium name="WormBaseParasite"/>
        </authorList>
    </citation>
    <scope>IDENTIFICATION</scope>
</reference>
<dbReference type="WBParaSite" id="OFLC_0000120201-mRNA-1">
    <property type="protein sequence ID" value="OFLC_0000120201-mRNA-1"/>
    <property type="gene ID" value="OFLC_0000120201"/>
</dbReference>
<keyword evidence="2" id="KW-1133">Transmembrane helix</keyword>
<evidence type="ECO:0000256" key="2">
    <source>
        <dbReference type="SAM" id="Phobius"/>
    </source>
</evidence>
<feature type="compositionally biased region" description="Polar residues" evidence="1">
    <location>
        <begin position="326"/>
        <end position="345"/>
    </location>
</feature>
<protein>
    <submittedName>
        <fullName evidence="5">Pecanex-like protein</fullName>
    </submittedName>
</protein>
<feature type="region of interest" description="Disordered" evidence="1">
    <location>
        <begin position="20"/>
        <end position="53"/>
    </location>
</feature>
<evidence type="ECO:0000313" key="4">
    <source>
        <dbReference type="Proteomes" id="UP000267606"/>
    </source>
</evidence>
<dbReference type="AlphaFoldDB" id="A0A183H143"/>
<feature type="compositionally biased region" description="Low complexity" evidence="1">
    <location>
        <begin position="29"/>
        <end position="41"/>
    </location>
</feature>
<accession>A0A183H143</accession>
<dbReference type="Proteomes" id="UP000267606">
    <property type="component" value="Unassembled WGS sequence"/>
</dbReference>
<feature type="region of interest" description="Disordered" evidence="1">
    <location>
        <begin position="314"/>
        <end position="345"/>
    </location>
</feature>
<keyword evidence="4" id="KW-1185">Reference proteome</keyword>
<proteinExistence type="predicted"/>
<evidence type="ECO:0000313" key="3">
    <source>
        <dbReference type="EMBL" id="VDO28643.1"/>
    </source>
</evidence>
<gene>
    <name evidence="3" type="ORF">OFLC_LOCUS1203</name>
</gene>
<feature type="transmembrane region" description="Helical" evidence="2">
    <location>
        <begin position="450"/>
        <end position="469"/>
    </location>
</feature>
<keyword evidence="2" id="KW-0812">Transmembrane</keyword>
<evidence type="ECO:0000256" key="1">
    <source>
        <dbReference type="SAM" id="MobiDB-lite"/>
    </source>
</evidence>
<feature type="compositionally biased region" description="Acidic residues" evidence="1">
    <location>
        <begin position="42"/>
        <end position="52"/>
    </location>
</feature>
<reference evidence="3 4" key="2">
    <citation type="submission" date="2018-11" db="EMBL/GenBank/DDBJ databases">
        <authorList>
            <consortium name="Pathogen Informatics"/>
        </authorList>
    </citation>
    <scope>NUCLEOTIDE SEQUENCE [LARGE SCALE GENOMIC DNA]</scope>
</reference>
<sequence>MRSALIPAVLPIAEKKLVGAMPSPHTDSSSETYTISGSSSICDEEETDDNLSEEPIQAEKLKRRFKFMSVKALIGNESNIANLDEKAGLLSHMYRKVNGVHLHSVNSRAGITIPEMATITEVNLLEIPTDTVSKACSQENSREASNVIISNKPAITNVPSNSSFSKINSESYFCEVPPRETLSKSFSNKISSKTSIENISGPSSCATESDESLIQSPAQAFSAENTDTLLQKTAPKTADAAPINITEAPTSVIAQEEISDAFLSPIQDKTNEASNQNLVARITASAVATQPVITAGCVSEDQILQQVQVQHSLPAPISESSEKRTSPSVPAQAASQTSESDAAQTHTIIPESLSNLASVPIENSIIPDVSDASIEIHPTNEVIPSGAAATTPETSKIVESDVMEKDKRSGVFSVLLFVFNTTRIVWNDCVLVIVINDDIIFGDERAGKEYRWFRCAISALFCILSYYLLNGVENVIADRVSCMKLFGKKKKE</sequence>